<proteinExistence type="inferred from homology"/>
<evidence type="ECO:0000256" key="1">
    <source>
        <dbReference type="ARBA" id="ARBA00001933"/>
    </source>
</evidence>
<organism evidence="4">
    <name type="scientific">marine metagenome</name>
    <dbReference type="NCBI Taxonomy" id="408172"/>
    <lineage>
        <taxon>unclassified sequences</taxon>
        <taxon>metagenomes</taxon>
        <taxon>ecological metagenomes</taxon>
    </lineage>
</organism>
<feature type="non-terminal residue" evidence="4">
    <location>
        <position position="96"/>
    </location>
</feature>
<comment type="similarity">
    <text evidence="2">Belongs to the class-V pyridoxal-phosphate-dependent aminotransferase family. NifS/IscS subfamily.</text>
</comment>
<protein>
    <recommendedName>
        <fullName evidence="3">Aminotransferase class V domain-containing protein</fullName>
    </recommendedName>
</protein>
<dbReference type="EMBL" id="UINC01157601">
    <property type="protein sequence ID" value="SVD54682.1"/>
    <property type="molecule type" value="Genomic_DNA"/>
</dbReference>
<dbReference type="PANTHER" id="PTHR11601:SF34">
    <property type="entry name" value="CYSTEINE DESULFURASE"/>
    <property type="match status" value="1"/>
</dbReference>
<evidence type="ECO:0000256" key="2">
    <source>
        <dbReference type="ARBA" id="ARBA00006490"/>
    </source>
</evidence>
<dbReference type="AlphaFoldDB" id="A0A382W797"/>
<dbReference type="Gene3D" id="3.90.1150.10">
    <property type="entry name" value="Aspartate Aminotransferase, domain 1"/>
    <property type="match status" value="1"/>
</dbReference>
<reference evidence="4" key="1">
    <citation type="submission" date="2018-05" db="EMBL/GenBank/DDBJ databases">
        <authorList>
            <person name="Lanie J.A."/>
            <person name="Ng W.-L."/>
            <person name="Kazmierczak K.M."/>
            <person name="Andrzejewski T.M."/>
            <person name="Davidsen T.M."/>
            <person name="Wayne K.J."/>
            <person name="Tettelin H."/>
            <person name="Glass J.I."/>
            <person name="Rusch D."/>
            <person name="Podicherti R."/>
            <person name="Tsui H.-C.T."/>
            <person name="Winkler M.E."/>
        </authorList>
    </citation>
    <scope>NUCLEOTIDE SEQUENCE</scope>
</reference>
<dbReference type="InterPro" id="IPR015424">
    <property type="entry name" value="PyrdxlP-dep_Trfase"/>
</dbReference>
<name>A0A382W797_9ZZZZ</name>
<evidence type="ECO:0000259" key="3">
    <source>
        <dbReference type="Pfam" id="PF00266"/>
    </source>
</evidence>
<dbReference type="Gene3D" id="3.40.640.10">
    <property type="entry name" value="Type I PLP-dependent aspartate aminotransferase-like (Major domain)"/>
    <property type="match status" value="1"/>
</dbReference>
<dbReference type="Pfam" id="PF00266">
    <property type="entry name" value="Aminotran_5"/>
    <property type="match status" value="1"/>
</dbReference>
<comment type="cofactor">
    <cofactor evidence="1">
        <name>pyridoxal 5'-phosphate</name>
        <dbReference type="ChEBI" id="CHEBI:597326"/>
    </cofactor>
</comment>
<dbReference type="InterPro" id="IPR000192">
    <property type="entry name" value="Aminotrans_V_dom"/>
</dbReference>
<dbReference type="InterPro" id="IPR015421">
    <property type="entry name" value="PyrdxlP-dep_Trfase_major"/>
</dbReference>
<feature type="domain" description="Aminotransferase class V" evidence="3">
    <location>
        <begin position="7"/>
        <end position="93"/>
    </location>
</feature>
<dbReference type="InterPro" id="IPR015422">
    <property type="entry name" value="PyrdxlP-dep_Trfase_small"/>
</dbReference>
<dbReference type="PANTHER" id="PTHR11601">
    <property type="entry name" value="CYSTEINE DESULFURYLASE FAMILY MEMBER"/>
    <property type="match status" value="1"/>
</dbReference>
<sequence>MRKMQEIYLDYASTTPLAEEVVAEMGTLMNNNSFGNPSATDHLFGKQAYELIENARLEVASFINALPDEIIWTSGATEANNLAILGLSRFKATDSK</sequence>
<evidence type="ECO:0000313" key="4">
    <source>
        <dbReference type="EMBL" id="SVD54682.1"/>
    </source>
</evidence>
<gene>
    <name evidence="4" type="ORF">METZ01_LOCUS407536</name>
</gene>
<dbReference type="SUPFAM" id="SSF53383">
    <property type="entry name" value="PLP-dependent transferases"/>
    <property type="match status" value="1"/>
</dbReference>
<accession>A0A382W797</accession>